<feature type="domain" description="DNA methylase N-4/N-6" evidence="4">
    <location>
        <begin position="19"/>
        <end position="78"/>
    </location>
</feature>
<dbReference type="GO" id="GO:0032259">
    <property type="term" value="P:methylation"/>
    <property type="evidence" value="ECO:0007669"/>
    <property type="project" value="UniProtKB-KW"/>
</dbReference>
<name>M0AD83_9EURY</name>
<evidence type="ECO:0000259" key="4">
    <source>
        <dbReference type="Pfam" id="PF01555"/>
    </source>
</evidence>
<protein>
    <recommendedName>
        <fullName evidence="3">Type II methyltransferase</fullName>
        <ecNumber evidence="3">2.1.1.113</ecNumber>
    </recommendedName>
    <alternativeName>
        <fullName evidence="3">N-4 cytosine-specific methyltransferase</fullName>
    </alternativeName>
</protein>
<dbReference type="STRING" id="1230458.C484_02190"/>
<gene>
    <name evidence="5" type="ORF">C484_02190</name>
</gene>
<feature type="domain" description="DNA methylase N-4/N-6" evidence="4">
    <location>
        <begin position="105"/>
        <end position="222"/>
    </location>
</feature>
<dbReference type="PATRIC" id="fig|1230458.4.peg.428"/>
<dbReference type="SUPFAM" id="SSF53335">
    <property type="entry name" value="S-adenosyl-L-methionine-dependent methyltransferases"/>
    <property type="match status" value="1"/>
</dbReference>
<dbReference type="GO" id="GO:0015667">
    <property type="term" value="F:site-specific DNA-methyltransferase (cytosine-N4-specific) activity"/>
    <property type="evidence" value="ECO:0007669"/>
    <property type="project" value="UniProtKB-EC"/>
</dbReference>
<dbReference type="EMBL" id="AOIL01000009">
    <property type="protein sequence ID" value="ELY96484.1"/>
    <property type="molecule type" value="Genomic_DNA"/>
</dbReference>
<dbReference type="InterPro" id="IPR002941">
    <property type="entry name" value="DNA_methylase_N4/N6"/>
</dbReference>
<dbReference type="CDD" id="cd02440">
    <property type="entry name" value="AdoMet_MTases"/>
    <property type="match status" value="1"/>
</dbReference>
<keyword evidence="6" id="KW-1185">Reference proteome</keyword>
<organism evidence="5 6">
    <name type="scientific">Natrialba taiwanensis DSM 12281</name>
    <dbReference type="NCBI Taxonomy" id="1230458"/>
    <lineage>
        <taxon>Archaea</taxon>
        <taxon>Methanobacteriati</taxon>
        <taxon>Methanobacteriota</taxon>
        <taxon>Stenosarchaea group</taxon>
        <taxon>Halobacteria</taxon>
        <taxon>Halobacteriales</taxon>
        <taxon>Natrialbaceae</taxon>
        <taxon>Natrialba</taxon>
    </lineage>
</organism>
<dbReference type="InterPro" id="IPR029063">
    <property type="entry name" value="SAM-dependent_MTases_sf"/>
</dbReference>
<evidence type="ECO:0000256" key="2">
    <source>
        <dbReference type="ARBA" id="ARBA00022679"/>
    </source>
</evidence>
<dbReference type="EC" id="2.1.1.113" evidence="3"/>
<keyword evidence="1 3" id="KW-0489">Methyltransferase</keyword>
<dbReference type="GO" id="GO:0009307">
    <property type="term" value="P:DNA restriction-modification system"/>
    <property type="evidence" value="ECO:0007669"/>
    <property type="project" value="UniProtKB-KW"/>
</dbReference>
<dbReference type="OrthoDB" id="38200at2157"/>
<evidence type="ECO:0000313" key="5">
    <source>
        <dbReference type="EMBL" id="ELY96484.1"/>
    </source>
</evidence>
<sequence>MKTVLSLKYTHEGELPSGHTTEVRTPDALVERFLEEYTKPHDTVIDIFAGYGTTLAAAERLDRVPYGVEYETERVAHIREQITRSENVRQGDVRDLEPSWFPSCDCCFTSPPFMEQTDDRNPFRNYTGESTYEDYLDDIETAFSRLEPLLAPGGHVVIDVVNIKYDGRVTPLAWDIAERVSNVFHFEGEVVVNWQGNESSDDKVGQFGYGYDHSYCLVFSNTAR</sequence>
<dbReference type="Pfam" id="PF01555">
    <property type="entry name" value="N6_N4_Mtase"/>
    <property type="match status" value="2"/>
</dbReference>
<accession>M0AD83</accession>
<dbReference type="Gene3D" id="3.40.50.150">
    <property type="entry name" value="Vaccinia Virus protein VP39"/>
    <property type="match status" value="2"/>
</dbReference>
<dbReference type="AlphaFoldDB" id="M0AD83"/>
<dbReference type="Proteomes" id="UP000011648">
    <property type="component" value="Unassembled WGS sequence"/>
</dbReference>
<evidence type="ECO:0000256" key="3">
    <source>
        <dbReference type="RuleBase" id="RU362026"/>
    </source>
</evidence>
<comment type="caution">
    <text evidence="5">The sequence shown here is derived from an EMBL/GenBank/DDBJ whole genome shotgun (WGS) entry which is preliminary data.</text>
</comment>
<dbReference type="InterPro" id="IPR001091">
    <property type="entry name" value="RM_Methyltransferase"/>
</dbReference>
<reference evidence="5 6" key="1">
    <citation type="journal article" date="2014" name="PLoS Genet.">
        <title>Phylogenetically driven sequencing of extremely halophilic archaea reveals strategies for static and dynamic osmo-response.</title>
        <authorList>
            <person name="Becker E.A."/>
            <person name="Seitzer P.M."/>
            <person name="Tritt A."/>
            <person name="Larsen D."/>
            <person name="Krusor M."/>
            <person name="Yao A.I."/>
            <person name="Wu D."/>
            <person name="Madern D."/>
            <person name="Eisen J.A."/>
            <person name="Darling A.E."/>
            <person name="Facciotti M.T."/>
        </authorList>
    </citation>
    <scope>NUCLEOTIDE SEQUENCE [LARGE SCALE GENOMIC DNA]</scope>
    <source>
        <strain evidence="5 6">DSM 12281</strain>
    </source>
</reference>
<proteinExistence type="inferred from homology"/>
<evidence type="ECO:0000313" key="6">
    <source>
        <dbReference type="Proteomes" id="UP000011648"/>
    </source>
</evidence>
<keyword evidence="2" id="KW-0808">Transferase</keyword>
<comment type="similarity">
    <text evidence="3">Belongs to the N(4)/N(6)-methyltransferase family.</text>
</comment>
<keyword evidence="3" id="KW-0949">S-adenosyl-L-methionine</keyword>
<dbReference type="PRINTS" id="PR00508">
    <property type="entry name" value="S21N4MTFRASE"/>
</dbReference>
<dbReference type="RefSeq" id="WP_006824343.1">
    <property type="nucleotide sequence ID" value="NZ_AOIL01000009.1"/>
</dbReference>
<evidence type="ECO:0000256" key="1">
    <source>
        <dbReference type="ARBA" id="ARBA00022603"/>
    </source>
</evidence>
<dbReference type="GO" id="GO:0003677">
    <property type="term" value="F:DNA binding"/>
    <property type="evidence" value="ECO:0007669"/>
    <property type="project" value="InterPro"/>
</dbReference>
<keyword evidence="3" id="KW-0680">Restriction system</keyword>
<dbReference type="GO" id="GO:0008170">
    <property type="term" value="F:N-methyltransferase activity"/>
    <property type="evidence" value="ECO:0007669"/>
    <property type="project" value="InterPro"/>
</dbReference>
<comment type="catalytic activity">
    <reaction evidence="3">
        <text>a 2'-deoxycytidine in DNA + S-adenosyl-L-methionine = an N(4)-methyl-2'-deoxycytidine in DNA + S-adenosyl-L-homocysteine + H(+)</text>
        <dbReference type="Rhea" id="RHEA:16857"/>
        <dbReference type="Rhea" id="RHEA-COMP:11369"/>
        <dbReference type="Rhea" id="RHEA-COMP:13674"/>
        <dbReference type="ChEBI" id="CHEBI:15378"/>
        <dbReference type="ChEBI" id="CHEBI:57856"/>
        <dbReference type="ChEBI" id="CHEBI:59789"/>
        <dbReference type="ChEBI" id="CHEBI:85452"/>
        <dbReference type="ChEBI" id="CHEBI:137933"/>
        <dbReference type="EC" id="2.1.1.113"/>
    </reaction>
</comment>